<dbReference type="AlphaFoldDB" id="A0A835W5Z2"/>
<name>A0A835W5Z2_CHLIN</name>
<accession>A0A835W5Z2</accession>
<dbReference type="Proteomes" id="UP000650467">
    <property type="component" value="Unassembled WGS sequence"/>
</dbReference>
<evidence type="ECO:0000313" key="2">
    <source>
        <dbReference type="Proteomes" id="UP000650467"/>
    </source>
</evidence>
<evidence type="ECO:0000313" key="1">
    <source>
        <dbReference type="EMBL" id="KAG2441837.1"/>
    </source>
</evidence>
<protein>
    <submittedName>
        <fullName evidence="1">Uncharacterized protein</fullName>
    </submittedName>
</protein>
<gene>
    <name evidence="1" type="ORF">HXX76_003445</name>
</gene>
<comment type="caution">
    <text evidence="1">The sequence shown here is derived from an EMBL/GenBank/DDBJ whole genome shotgun (WGS) entry which is preliminary data.</text>
</comment>
<dbReference type="EMBL" id="JAEHOC010000005">
    <property type="protein sequence ID" value="KAG2441837.1"/>
    <property type="molecule type" value="Genomic_DNA"/>
</dbReference>
<keyword evidence="2" id="KW-1185">Reference proteome</keyword>
<proteinExistence type="predicted"/>
<dbReference type="OrthoDB" id="533551at2759"/>
<organism evidence="1 2">
    <name type="scientific">Chlamydomonas incerta</name>
    <dbReference type="NCBI Taxonomy" id="51695"/>
    <lineage>
        <taxon>Eukaryota</taxon>
        <taxon>Viridiplantae</taxon>
        <taxon>Chlorophyta</taxon>
        <taxon>core chlorophytes</taxon>
        <taxon>Chlorophyceae</taxon>
        <taxon>CS clade</taxon>
        <taxon>Chlamydomonadales</taxon>
        <taxon>Chlamydomonadaceae</taxon>
        <taxon>Chlamydomonas</taxon>
    </lineage>
</organism>
<sequence length="317" mass="34380">MSQRDGVVPVVAPALKSQFDHGLSRILEDPSKSGIESLLCSNVARADAEALLDQAEQPSFAFRVTHEVDGHQFGNIYIDPPALVHEAVAYNSAETIKGWLWWLASLAGRSQVLRVGGTARVALSSGLRDPDQSFYVSNMTTPNMVFEAAYSQRRRDLERVMCDWLVPSGPALVVVGVDIQYPHPPRTPPRVEVLLLSGGEARAGAAVHCGAGSGCVSPVMYDHTLWVPVDRLLRGASWSTRLLACLCLAWLVPLYSVLWGGRYALEDVLSGRRRLLDVASASVRSLGGPWWGAVPLDAYAVRAAVFQALGIRPRTTA</sequence>
<reference evidence="1" key="1">
    <citation type="journal article" date="2020" name="bioRxiv">
        <title>Comparative genomics of Chlamydomonas.</title>
        <authorList>
            <person name="Craig R.J."/>
            <person name="Hasan A.R."/>
            <person name="Ness R.W."/>
            <person name="Keightley P.D."/>
        </authorList>
    </citation>
    <scope>NUCLEOTIDE SEQUENCE</scope>
    <source>
        <strain evidence="1">SAG 7.73</strain>
    </source>
</reference>